<evidence type="ECO:0000256" key="1">
    <source>
        <dbReference type="ARBA" id="ARBA00005695"/>
    </source>
</evidence>
<dbReference type="Gene3D" id="3.10.105.10">
    <property type="entry name" value="Dipeptide-binding Protein, Domain 3"/>
    <property type="match status" value="1"/>
</dbReference>
<dbReference type="PANTHER" id="PTHR30290">
    <property type="entry name" value="PERIPLASMIC BINDING COMPONENT OF ABC TRANSPORTER"/>
    <property type="match status" value="1"/>
</dbReference>
<dbReference type="Pfam" id="PF00496">
    <property type="entry name" value="SBP_bac_5"/>
    <property type="match status" value="1"/>
</dbReference>
<feature type="chain" id="PRO_5003036111" evidence="4">
    <location>
        <begin position="31"/>
        <end position="536"/>
    </location>
</feature>
<dbReference type="GO" id="GO:0043190">
    <property type="term" value="C:ATP-binding cassette (ABC) transporter complex"/>
    <property type="evidence" value="ECO:0007669"/>
    <property type="project" value="InterPro"/>
</dbReference>
<dbReference type="GO" id="GO:0030288">
    <property type="term" value="C:outer membrane-bounded periplasmic space"/>
    <property type="evidence" value="ECO:0007669"/>
    <property type="project" value="UniProtKB-ARBA"/>
</dbReference>
<dbReference type="HOGENOM" id="CLU_017028_7_4_0"/>
<evidence type="ECO:0000313" key="7">
    <source>
        <dbReference type="Proteomes" id="UP000001887"/>
    </source>
</evidence>
<dbReference type="KEGG" id="psl:Psta_2857"/>
<name>D2R8I1_PIRSD</name>
<dbReference type="CDD" id="cd08493">
    <property type="entry name" value="PBP2_DppA_like"/>
    <property type="match status" value="1"/>
</dbReference>
<dbReference type="OrthoDB" id="48318at2"/>
<dbReference type="eggNOG" id="COG0747">
    <property type="taxonomic scope" value="Bacteria"/>
</dbReference>
<comment type="similarity">
    <text evidence="1">Belongs to the bacterial solute-binding protein 5 family.</text>
</comment>
<dbReference type="PIRSF" id="PIRSF002741">
    <property type="entry name" value="MppA"/>
    <property type="match status" value="1"/>
</dbReference>
<dbReference type="Gene3D" id="3.40.190.10">
    <property type="entry name" value="Periplasmic binding protein-like II"/>
    <property type="match status" value="1"/>
</dbReference>
<protein>
    <submittedName>
        <fullName evidence="6">Extracellular solute-binding protein family 5</fullName>
    </submittedName>
</protein>
<dbReference type="EMBL" id="CP001848">
    <property type="protein sequence ID" value="ADB17522.1"/>
    <property type="molecule type" value="Genomic_DNA"/>
</dbReference>
<evidence type="ECO:0000256" key="2">
    <source>
        <dbReference type="ARBA" id="ARBA00022448"/>
    </source>
</evidence>
<evidence type="ECO:0000256" key="4">
    <source>
        <dbReference type="SAM" id="SignalP"/>
    </source>
</evidence>
<reference evidence="6 7" key="1">
    <citation type="journal article" date="2009" name="Stand. Genomic Sci.">
        <title>Complete genome sequence of Pirellula staleyi type strain (ATCC 27377).</title>
        <authorList>
            <person name="Clum A."/>
            <person name="Tindall B.J."/>
            <person name="Sikorski J."/>
            <person name="Ivanova N."/>
            <person name="Mavrommatis K."/>
            <person name="Lucas S."/>
            <person name="Glavina del Rio T."/>
            <person name="Nolan M."/>
            <person name="Chen F."/>
            <person name="Tice H."/>
            <person name="Pitluck S."/>
            <person name="Cheng J.F."/>
            <person name="Chertkov O."/>
            <person name="Brettin T."/>
            <person name="Han C."/>
            <person name="Detter J.C."/>
            <person name="Kuske C."/>
            <person name="Bruce D."/>
            <person name="Goodwin L."/>
            <person name="Ovchinikova G."/>
            <person name="Pati A."/>
            <person name="Mikhailova N."/>
            <person name="Chen A."/>
            <person name="Palaniappan K."/>
            <person name="Land M."/>
            <person name="Hauser L."/>
            <person name="Chang Y.J."/>
            <person name="Jeffries C.D."/>
            <person name="Chain P."/>
            <person name="Rohde M."/>
            <person name="Goker M."/>
            <person name="Bristow J."/>
            <person name="Eisen J.A."/>
            <person name="Markowitz V."/>
            <person name="Hugenholtz P."/>
            <person name="Kyrpides N.C."/>
            <person name="Klenk H.P."/>
            <person name="Lapidus A."/>
        </authorList>
    </citation>
    <scope>NUCLEOTIDE SEQUENCE [LARGE SCALE GENOMIC DNA]</scope>
    <source>
        <strain evidence="7">ATCC 27377 / DSM 6068 / ICPB 4128</strain>
    </source>
</reference>
<sequence precursor="true">MKSIVRTVCAPAVGLLLASLLAILSPSGCGGPSSSSTGKVLIYAQAEDPATLDPINTDIAEAVHVITNVFDTLVTYHDETTELVPSLATSWTTSEDGLTWTFKLRTDVKFHDGELLDSSAVKLSFERLLEETHPLVFDQVRPYQSAYNMIDVIETPDAETVVMRLKAPSAILLSNLAMFPASIVSPKGLEKHQAGFGEHPVGTGPFKMVKWARDQQLVLAAFDEHFAGRPKVDTLIVVPVKENATRVERLSRGEIHAAENLTPVELDSLSKNPAIQVEERLGMNVAYLTMQNEKSPFNLPEVRRAIWMAIDKKTLIEVGYSGHATPAHTMVPPAMWGHDDKMVDREFNREEAKRMMAEAAEKHGFQLPLKVTLSVMNQARPYLQQPLPIAGFMKDSLREIGIELTIVGRDVNQHFVHVMRGEHDLGLAGWNSDNADPDNFLYSLLDPDNISNEGNNLSRWRNDRFHELMLAGQTELDTEKRLAIYLEAQKIVFEEAPVVPLVHTQLRMAHVKSLKGYHLHPTGLVRLKNAYFESPQ</sequence>
<dbReference type="Proteomes" id="UP000001887">
    <property type="component" value="Chromosome"/>
</dbReference>
<dbReference type="SUPFAM" id="SSF53850">
    <property type="entry name" value="Periplasmic binding protein-like II"/>
    <property type="match status" value="1"/>
</dbReference>
<dbReference type="STRING" id="530564.Psta_2857"/>
<proteinExistence type="inferred from homology"/>
<evidence type="ECO:0000313" key="6">
    <source>
        <dbReference type="EMBL" id="ADB17522.1"/>
    </source>
</evidence>
<feature type="domain" description="Solute-binding protein family 5" evidence="5">
    <location>
        <begin position="82"/>
        <end position="451"/>
    </location>
</feature>
<keyword evidence="3 4" id="KW-0732">Signal</keyword>
<dbReference type="AlphaFoldDB" id="D2R8I1"/>
<dbReference type="PANTHER" id="PTHR30290:SF9">
    <property type="entry name" value="OLIGOPEPTIDE-BINDING PROTEIN APPA"/>
    <property type="match status" value="1"/>
</dbReference>
<keyword evidence="7" id="KW-1185">Reference proteome</keyword>
<dbReference type="GO" id="GO:0015833">
    <property type="term" value="P:peptide transport"/>
    <property type="evidence" value="ECO:0007669"/>
    <property type="project" value="TreeGrafter"/>
</dbReference>
<accession>D2R8I1</accession>
<keyword evidence="2" id="KW-0813">Transport</keyword>
<feature type="signal peptide" evidence="4">
    <location>
        <begin position="1"/>
        <end position="30"/>
    </location>
</feature>
<dbReference type="InterPro" id="IPR030678">
    <property type="entry name" value="Peptide/Ni-bd"/>
</dbReference>
<evidence type="ECO:0000256" key="3">
    <source>
        <dbReference type="ARBA" id="ARBA00022729"/>
    </source>
</evidence>
<dbReference type="InterPro" id="IPR039424">
    <property type="entry name" value="SBP_5"/>
</dbReference>
<evidence type="ECO:0000259" key="5">
    <source>
        <dbReference type="Pfam" id="PF00496"/>
    </source>
</evidence>
<dbReference type="GO" id="GO:1904680">
    <property type="term" value="F:peptide transmembrane transporter activity"/>
    <property type="evidence" value="ECO:0007669"/>
    <property type="project" value="TreeGrafter"/>
</dbReference>
<dbReference type="Gene3D" id="3.90.76.10">
    <property type="entry name" value="Dipeptide-binding Protein, Domain 1"/>
    <property type="match status" value="1"/>
</dbReference>
<organism evidence="6 7">
    <name type="scientific">Pirellula staleyi (strain ATCC 27377 / DSM 6068 / ICPB 4128)</name>
    <name type="common">Pirella staleyi</name>
    <dbReference type="NCBI Taxonomy" id="530564"/>
    <lineage>
        <taxon>Bacteria</taxon>
        <taxon>Pseudomonadati</taxon>
        <taxon>Planctomycetota</taxon>
        <taxon>Planctomycetia</taxon>
        <taxon>Pirellulales</taxon>
        <taxon>Pirellulaceae</taxon>
        <taxon>Pirellula</taxon>
    </lineage>
</organism>
<gene>
    <name evidence="6" type="ordered locus">Psta_2857</name>
</gene>
<dbReference type="InterPro" id="IPR000914">
    <property type="entry name" value="SBP_5_dom"/>
</dbReference>